<dbReference type="PANTHER" id="PTHR13275:SF4">
    <property type="entry name" value="VACUOLAR PROTEIN SORTING-ASSOCIATED PROTEIN 72 HOMOLOG"/>
    <property type="match status" value="1"/>
</dbReference>
<feature type="compositionally biased region" description="Basic residues" evidence="2">
    <location>
        <begin position="304"/>
        <end position="313"/>
    </location>
</feature>
<evidence type="ECO:0000259" key="4">
    <source>
        <dbReference type="Pfam" id="PF08265"/>
    </source>
</evidence>
<evidence type="ECO:0000256" key="2">
    <source>
        <dbReference type="SAM" id="MobiDB-lite"/>
    </source>
</evidence>
<dbReference type="EMBL" id="CAEFZW010000003">
    <property type="protein sequence ID" value="CAB4253606.1"/>
    <property type="molecule type" value="Genomic_DNA"/>
</dbReference>
<feature type="compositionally biased region" description="Polar residues" evidence="2">
    <location>
        <begin position="475"/>
        <end position="506"/>
    </location>
</feature>
<accession>A0A8H2VDN5</accession>
<feature type="domain" description="Vps72/YL1 N-terminal" evidence="3">
    <location>
        <begin position="24"/>
        <end position="267"/>
    </location>
</feature>
<evidence type="ECO:0000259" key="3">
    <source>
        <dbReference type="Pfam" id="PF05764"/>
    </source>
</evidence>
<feature type="compositionally biased region" description="Low complexity" evidence="2">
    <location>
        <begin position="1"/>
        <end position="12"/>
    </location>
</feature>
<dbReference type="GO" id="GO:0005634">
    <property type="term" value="C:nucleus"/>
    <property type="evidence" value="ECO:0007669"/>
    <property type="project" value="TreeGrafter"/>
</dbReference>
<dbReference type="PANTHER" id="PTHR13275">
    <property type="entry name" value="YL-1 PROTEIN TRANSCRIPTION FACTOR-LIKE 1"/>
    <property type="match status" value="1"/>
</dbReference>
<dbReference type="AlphaFoldDB" id="A0A8H2VDN5"/>
<feature type="compositionally biased region" description="Basic and acidic residues" evidence="2">
    <location>
        <begin position="44"/>
        <end position="62"/>
    </location>
</feature>
<feature type="compositionally biased region" description="Polar residues" evidence="2">
    <location>
        <begin position="322"/>
        <end position="331"/>
    </location>
</feature>
<organism evidence="5 6">
    <name type="scientific">Maudiozyma barnettii</name>
    <dbReference type="NCBI Taxonomy" id="61262"/>
    <lineage>
        <taxon>Eukaryota</taxon>
        <taxon>Fungi</taxon>
        <taxon>Dikarya</taxon>
        <taxon>Ascomycota</taxon>
        <taxon>Saccharomycotina</taxon>
        <taxon>Saccharomycetes</taxon>
        <taxon>Saccharomycetales</taxon>
        <taxon>Saccharomycetaceae</taxon>
        <taxon>Maudiozyma</taxon>
    </lineage>
</organism>
<comment type="caution">
    <text evidence="5">The sequence shown here is derived from an EMBL/GenBank/DDBJ whole genome shotgun (WGS) entry which is preliminary data.</text>
</comment>
<evidence type="ECO:0000313" key="6">
    <source>
        <dbReference type="Proteomes" id="UP000644660"/>
    </source>
</evidence>
<reference evidence="5 6" key="1">
    <citation type="submission" date="2020-05" db="EMBL/GenBank/DDBJ databases">
        <authorList>
            <person name="Casaregola S."/>
            <person name="Devillers H."/>
            <person name="Grondin C."/>
        </authorList>
    </citation>
    <scope>NUCLEOTIDE SEQUENCE [LARGE SCALE GENOMIC DNA]</scope>
    <source>
        <strain evidence="5 6">CLIB 1767</strain>
    </source>
</reference>
<feature type="domain" description="Vps72/YL1 C-terminal" evidence="4">
    <location>
        <begin position="649"/>
        <end position="676"/>
    </location>
</feature>
<sequence>MSELVSLSSSDSEASEPEYLMNTRERRSNAGNKMKALLEQELDEMQKRTEHFDQDELDLLFKEDEDDEDFDAQPTSHRKSKSVDESETEANQDEDMVFSSDSDNNNEIVEESDEEAAILREEKLQQRKRQKRKRTTNIIKKKSIVKDDTTSKQPVKRRRHDSVQLNPESLLQAERRTSKRSSVVANKLKVYENLSHAEEKRKIIQERLRKTREKAIEHILTQEDRMRVALETEKFNLLSLNKYKELELSKKKSRLALQQRQKLKFKPQEIVETLLSTAWNVSPAVEIEDERYWSEELKKREKKKRKYVRKAKKKDTEDSIDVKNTNQSNTANHDEYEEVKLGLPLKSDGIDENNTKTHDRNVKLDSEGLHINPDDTKNIHESKEIPLVKTSSTEMPKKSRHSSTQDKNITGTHEITNLATSLEGDSEDTTPPNKSSTTFGLNLDVKSNPPELTNHENRKKRVSFDTKPSIAIIGTDTNLSPSTNEMQLSPGSPTSSKEGSPQSITSTEADDMEKLKLIYEGPVQQVSKNFITQFSITPNLTFSTEFDSPNFFDYLNPDRNHHSSDAFKPLVQSRISDADLLFEADGIEKEEIELVPNLDILTTFRMFGEFDRKFEKVLKTTEVKNEDLKISTPAPMGIYTSNNNVKKSCLINNRSCKYFDPNLGVPYSDLTSYKIIQDLQNSGDTREYQWFGFKNGGIYIKVKERHAKGVPEGF</sequence>
<feature type="compositionally biased region" description="Polar residues" evidence="2">
    <location>
        <begin position="405"/>
        <end position="420"/>
    </location>
</feature>
<dbReference type="OrthoDB" id="49520at2759"/>
<protein>
    <submittedName>
        <fullName evidence="5">Similar to Saccharomyces cerevisiae YDR485C VPS72 Htz1p-binding component of the SWR1 complex, which exchanges histone variant H2AZ (Htz1p) for chromatin-bound histone H2A</fullName>
    </submittedName>
</protein>
<dbReference type="Pfam" id="PF05764">
    <property type="entry name" value="YL1"/>
    <property type="match status" value="1"/>
</dbReference>
<dbReference type="GeneID" id="64856590"/>
<dbReference type="InterPro" id="IPR013272">
    <property type="entry name" value="Vps72/YL1_C"/>
</dbReference>
<evidence type="ECO:0000313" key="5">
    <source>
        <dbReference type="EMBL" id="CAB4253606.1"/>
    </source>
</evidence>
<dbReference type="Proteomes" id="UP000644660">
    <property type="component" value="Unassembled WGS sequence"/>
</dbReference>
<evidence type="ECO:0000256" key="1">
    <source>
        <dbReference type="ARBA" id="ARBA00006832"/>
    </source>
</evidence>
<feature type="compositionally biased region" description="Basic and acidic residues" evidence="2">
    <location>
        <begin position="353"/>
        <end position="386"/>
    </location>
</feature>
<feature type="compositionally biased region" description="Acidic residues" evidence="2">
    <location>
        <begin position="85"/>
        <end position="96"/>
    </location>
</feature>
<feature type="region of interest" description="Disordered" evidence="2">
    <location>
        <begin position="1"/>
        <end position="169"/>
    </location>
</feature>
<feature type="compositionally biased region" description="Polar residues" evidence="2">
    <location>
        <begin position="429"/>
        <end position="440"/>
    </location>
</feature>
<proteinExistence type="inferred from homology"/>
<comment type="similarity">
    <text evidence="1">Belongs to the VPS72/YL1 family.</text>
</comment>
<dbReference type="Pfam" id="PF08265">
    <property type="entry name" value="YL1_C"/>
    <property type="match status" value="1"/>
</dbReference>
<dbReference type="InterPro" id="IPR046757">
    <property type="entry name" value="YL1_N"/>
</dbReference>
<keyword evidence="6" id="KW-1185">Reference proteome</keyword>
<feature type="compositionally biased region" description="Basic residues" evidence="2">
    <location>
        <begin position="126"/>
        <end position="143"/>
    </location>
</feature>
<feature type="region of interest" description="Disordered" evidence="2">
    <location>
        <begin position="304"/>
        <end position="506"/>
    </location>
</feature>
<name>A0A8H2VDN5_9SACH</name>
<dbReference type="RefSeq" id="XP_041405469.1">
    <property type="nucleotide sequence ID" value="XM_041549535.1"/>
</dbReference>
<gene>
    <name evidence="5" type="ORF">KABA2_03S01606</name>
</gene>